<evidence type="ECO:0000256" key="1">
    <source>
        <dbReference type="SAM" id="MobiDB-lite"/>
    </source>
</evidence>
<accession>A0A8S3YRV3</accession>
<dbReference type="SMART" id="SM00355">
    <property type="entry name" value="ZnF_C2H2"/>
    <property type="match status" value="3"/>
</dbReference>
<reference evidence="3" key="1">
    <citation type="submission" date="2021-04" db="EMBL/GenBank/DDBJ databases">
        <authorList>
            <consortium name="Molecular Ecology Group"/>
        </authorList>
    </citation>
    <scope>NUCLEOTIDE SEQUENCE</scope>
</reference>
<dbReference type="GO" id="GO:0045944">
    <property type="term" value="P:positive regulation of transcription by RNA polymerase II"/>
    <property type="evidence" value="ECO:0007669"/>
    <property type="project" value="InterPro"/>
</dbReference>
<protein>
    <recommendedName>
        <fullName evidence="2">C2H2-type domain-containing protein</fullName>
    </recommendedName>
</protein>
<organism evidence="3 4">
    <name type="scientific">Candidula unifasciata</name>
    <dbReference type="NCBI Taxonomy" id="100452"/>
    <lineage>
        <taxon>Eukaryota</taxon>
        <taxon>Metazoa</taxon>
        <taxon>Spiralia</taxon>
        <taxon>Lophotrochozoa</taxon>
        <taxon>Mollusca</taxon>
        <taxon>Gastropoda</taxon>
        <taxon>Heterobranchia</taxon>
        <taxon>Euthyneura</taxon>
        <taxon>Panpulmonata</taxon>
        <taxon>Eupulmonata</taxon>
        <taxon>Stylommatophora</taxon>
        <taxon>Helicina</taxon>
        <taxon>Helicoidea</taxon>
        <taxon>Geomitridae</taxon>
        <taxon>Candidula</taxon>
    </lineage>
</organism>
<dbReference type="GO" id="GO:0000976">
    <property type="term" value="F:transcription cis-regulatory region binding"/>
    <property type="evidence" value="ECO:0007669"/>
    <property type="project" value="InterPro"/>
</dbReference>
<name>A0A8S3YRV3_9EUPU</name>
<gene>
    <name evidence="3" type="ORF">CUNI_LOCUS3629</name>
</gene>
<dbReference type="AlphaFoldDB" id="A0A8S3YRV3"/>
<feature type="region of interest" description="Disordered" evidence="1">
    <location>
        <begin position="261"/>
        <end position="283"/>
    </location>
</feature>
<dbReference type="PANTHER" id="PTHR46664">
    <property type="entry name" value="ATM INTERACTOR"/>
    <property type="match status" value="1"/>
</dbReference>
<dbReference type="EMBL" id="CAJHNH020000494">
    <property type="protein sequence ID" value="CAG5118071.1"/>
    <property type="molecule type" value="Genomic_DNA"/>
</dbReference>
<evidence type="ECO:0000259" key="2">
    <source>
        <dbReference type="SMART" id="SM00355"/>
    </source>
</evidence>
<sequence length="974" mass="107637">MGDGFLKVIPSPEELLVVSLQNQGWKCPEAGCSYVAENTSILGLHRSQCHNFRTKHKRGAENVHYHCPMADCYFGPQSERYFKNIDILRAHYMKIHSEKKFACSKCKKTFGLERDCHRHETECKPKSKAARLLNRTKMKPSAATAKNIPPQQILPKSLGQTQSLHIQTDASGCLFFISKMTSNSSTSQAVQTINRSSMTKSAAIQTTLDFSPGHIVALNPTRRLSTGIQTVRPKIGNLNVAQTQTGDSILQQAMKKASIPVLNASKGTQKSQSGHKRKKQQKVSCTAGSQTLYSVTAVKQGKIECPGSNQAVLLLQQTVAMSPAGIAQSGTSQNIDFMSTMSTQTHLSCVSEQIFPKLYSFESGIQLQDCHTQTPTDPPSCNQVASFDLDQTIIPRGFIPNSDQVTQTRSDYFSIDQDTQTGNTNTTQTGNTNNVYFNSTPLPFTSIQDSQTQTALVSLNSAVIYSDHNQRELTGITDVTQVQDQSTTCEGLLQLGGRSDDTVKRNLENDSFLCAEQHPEKSVSRSESDDLTGYLMEVMAGDSSAREESRNLQEITKMGEDLCGSAQNTDDKLCLPTISMETQTLGSLGMDSMTQTVDEFGWDMSTQTADFLAWDTGTQTADYLLTDMMTQTGDDLLEFLTNDTHTQTLDDFCMNLLPDETSTSDAMTEVCLDDLFEDHASTQTIWDTEDKMFDLHGSSFSLDGSHESSEQGRGAHLDSCFMKEHTDSQPGYSGASERKLGKVLLSTHMTFPDLGREVETAETQTAYDPLFYNLQNEDPMPLSLNRTVKYLESSHTQTNQDPMLPSVCTDDDPVPFFSGGEEAEMSETLTRMDYTGRETAECQTPWDSDWTSMGTAETQTRTGYGGKETAECQTPWDSDWTSMGTAETQTRTEYGGRETAECQTPWDSDWSSMGTAETQTKTGYGGRETAECQTPWDSDWTSMGTAETSETQTRTGYGGRETAECQTPWDSDYF</sequence>
<comment type="caution">
    <text evidence="3">The sequence shown here is derived from an EMBL/GenBank/DDBJ whole genome shotgun (WGS) entry which is preliminary data.</text>
</comment>
<feature type="compositionally biased region" description="Polar residues" evidence="1">
    <location>
        <begin position="931"/>
        <end position="955"/>
    </location>
</feature>
<dbReference type="PANTHER" id="PTHR46664:SF1">
    <property type="entry name" value="ATM INTERACTOR"/>
    <property type="match status" value="1"/>
</dbReference>
<evidence type="ECO:0000313" key="4">
    <source>
        <dbReference type="Proteomes" id="UP000678393"/>
    </source>
</evidence>
<feature type="compositionally biased region" description="Polar residues" evidence="1">
    <location>
        <begin position="964"/>
        <end position="974"/>
    </location>
</feature>
<dbReference type="GO" id="GO:0000981">
    <property type="term" value="F:DNA-binding transcription factor activity, RNA polymerase II-specific"/>
    <property type="evidence" value="ECO:0007669"/>
    <property type="project" value="TreeGrafter"/>
</dbReference>
<dbReference type="GO" id="GO:0005634">
    <property type="term" value="C:nucleus"/>
    <property type="evidence" value="ECO:0007669"/>
    <property type="project" value="TreeGrafter"/>
</dbReference>
<keyword evidence="4" id="KW-1185">Reference proteome</keyword>
<dbReference type="Proteomes" id="UP000678393">
    <property type="component" value="Unassembled WGS sequence"/>
</dbReference>
<feature type="compositionally biased region" description="Polar residues" evidence="1">
    <location>
        <begin position="901"/>
        <end position="922"/>
    </location>
</feature>
<feature type="compositionally biased region" description="Polar residues" evidence="1">
    <location>
        <begin position="871"/>
        <end position="892"/>
    </location>
</feature>
<dbReference type="OrthoDB" id="6354171at2759"/>
<feature type="domain" description="C2H2-type" evidence="2">
    <location>
        <begin position="25"/>
        <end position="50"/>
    </location>
</feature>
<feature type="region of interest" description="Disordered" evidence="1">
    <location>
        <begin position="841"/>
        <end position="974"/>
    </location>
</feature>
<feature type="domain" description="C2H2-type" evidence="2">
    <location>
        <begin position="101"/>
        <end position="121"/>
    </location>
</feature>
<feature type="compositionally biased region" description="Polar residues" evidence="1">
    <location>
        <begin position="841"/>
        <end position="862"/>
    </location>
</feature>
<feature type="domain" description="C2H2-type" evidence="2">
    <location>
        <begin position="65"/>
        <end position="96"/>
    </location>
</feature>
<proteinExistence type="predicted"/>
<evidence type="ECO:0000313" key="3">
    <source>
        <dbReference type="EMBL" id="CAG5118071.1"/>
    </source>
</evidence>
<dbReference type="InterPro" id="IPR055303">
    <property type="entry name" value="ATMIN"/>
</dbReference>
<dbReference type="InterPro" id="IPR013087">
    <property type="entry name" value="Znf_C2H2_type"/>
</dbReference>